<sequence length="483" mass="54433">MAQGWRQFLVLEPVQAEEHEPTSRAGKHPGLTWHDHLVMLLHVAAEIEHGLMVQYLYAAYSLGGPDAATPERQSLIKHWQTSLIKIAKEEMGHLLTVQNILCLLGAPAHFGREDYPWTVPYYPYPFRLEKLTRSSLACYVHAEMPPSITAMLKKYPELSQRFAHFVATDKAEIDRLIKERAPGSVHTVAAIYDDIIGIIGNEKLIPDQAFDEESYVYQASWDDWGRSYGPEARLLDASGSSKEDPHRQREANVIIMRAATRTDALAALKAIGSQGEAIHLAPGRVDELSHFERFLKIFQQFPEDWVPTRDIPDNPTTRKYNKDDAVYIDNNHARDWATLFNYRYRLLLTCLTHSFRLARSAKAGEPNLRGMVMHRVFGEMYNIKTISGILVGLDLHESGTDASGAKFAGPPFEMPYSLMLPESESDAWRLHREFLQGSIEVMELLLETAAGTGRDYLLALKALDHKAIASIDAVIDGQGSKRT</sequence>
<gene>
    <name evidence="1" type="ORF">JHL16_28710</name>
</gene>
<dbReference type="Proteomes" id="UP000616151">
    <property type="component" value="Unassembled WGS sequence"/>
</dbReference>
<organism evidence="1 2">
    <name type="scientific">Taklimakanibacter albus</name>
    <dbReference type="NCBI Taxonomy" id="2800327"/>
    <lineage>
        <taxon>Bacteria</taxon>
        <taxon>Pseudomonadati</taxon>
        <taxon>Pseudomonadota</taxon>
        <taxon>Alphaproteobacteria</taxon>
        <taxon>Hyphomicrobiales</taxon>
        <taxon>Aestuariivirgaceae</taxon>
        <taxon>Taklimakanibacter</taxon>
    </lineage>
</organism>
<dbReference type="EMBL" id="JAENHL010000008">
    <property type="protein sequence ID" value="MBK1870380.1"/>
    <property type="molecule type" value="Genomic_DNA"/>
</dbReference>
<keyword evidence="2" id="KW-1185">Reference proteome</keyword>
<protein>
    <submittedName>
        <fullName evidence="1">Uncharacterized protein</fullName>
    </submittedName>
</protein>
<accession>A0ACC5RCI4</accession>
<name>A0ACC5RCI4_9HYPH</name>
<proteinExistence type="predicted"/>
<comment type="caution">
    <text evidence="1">The sequence shown here is derived from an EMBL/GenBank/DDBJ whole genome shotgun (WGS) entry which is preliminary data.</text>
</comment>
<evidence type="ECO:0000313" key="2">
    <source>
        <dbReference type="Proteomes" id="UP000616151"/>
    </source>
</evidence>
<evidence type="ECO:0000313" key="1">
    <source>
        <dbReference type="EMBL" id="MBK1870380.1"/>
    </source>
</evidence>
<reference evidence="1" key="1">
    <citation type="submission" date="2021-01" db="EMBL/GenBank/DDBJ databases">
        <authorList>
            <person name="Sun Q."/>
        </authorList>
    </citation>
    <scope>NUCLEOTIDE SEQUENCE</scope>
    <source>
        <strain evidence="1">YIM B02566</strain>
    </source>
</reference>